<comment type="similarity">
    <text evidence="2">Belongs to the RbfA family.</text>
</comment>
<keyword evidence="2" id="KW-0963">Cytoplasm</keyword>
<dbReference type="RefSeq" id="WP_100256044.1">
    <property type="nucleotide sequence ID" value="NZ_CP011797.1"/>
</dbReference>
<dbReference type="InterPro" id="IPR015946">
    <property type="entry name" value="KH_dom-like_a/b"/>
</dbReference>
<comment type="subcellular location">
    <subcellularLocation>
        <location evidence="2">Cytoplasm</location>
    </subcellularLocation>
</comment>
<dbReference type="InterPro" id="IPR000238">
    <property type="entry name" value="RbfA"/>
</dbReference>
<comment type="function">
    <text evidence="2">One of several proteins that assist in the late maturation steps of the functional core of the 30S ribosomal subunit. Associates with free 30S ribosomal subunits (but not with 30S subunits that are part of 70S ribosomes or polysomes). Required for efficient processing of 16S rRNA. May interact with the 5'-terminal helix region of 16S rRNA.</text>
</comment>
<evidence type="ECO:0000313" key="4">
    <source>
        <dbReference type="Proteomes" id="UP000229757"/>
    </source>
</evidence>
<dbReference type="Pfam" id="PF02033">
    <property type="entry name" value="RBFA"/>
    <property type="match status" value="1"/>
</dbReference>
<dbReference type="InterPro" id="IPR020053">
    <property type="entry name" value="Ribosome-bd_factorA_CS"/>
</dbReference>
<evidence type="ECO:0000313" key="3">
    <source>
        <dbReference type="EMBL" id="ATX75654.1"/>
    </source>
</evidence>
<comment type="subunit">
    <text evidence="2">Monomer. Binds 30S ribosomal subunits, but not 50S ribosomal subunits or 70S ribosomes.</text>
</comment>
<dbReference type="Gene3D" id="3.30.300.20">
    <property type="match status" value="1"/>
</dbReference>
<accession>A0A2K8KQT2</accession>
<dbReference type="NCBIfam" id="TIGR00082">
    <property type="entry name" value="rbfA"/>
    <property type="match status" value="1"/>
</dbReference>
<dbReference type="PANTHER" id="PTHR33515:SF1">
    <property type="entry name" value="RIBOSOME-BINDING FACTOR A, CHLOROPLASTIC-RELATED"/>
    <property type="match status" value="1"/>
</dbReference>
<dbReference type="InterPro" id="IPR023799">
    <property type="entry name" value="RbfA_dom_sf"/>
</dbReference>
<dbReference type="HAMAP" id="MF_00003">
    <property type="entry name" value="RbfA"/>
    <property type="match status" value="1"/>
</dbReference>
<dbReference type="Proteomes" id="UP000229757">
    <property type="component" value="Chromosome"/>
</dbReference>
<gene>
    <name evidence="2" type="primary">rbfA</name>
    <name evidence="3" type="ORF">REIFOR_00484</name>
</gene>
<dbReference type="GO" id="GO:0030490">
    <property type="term" value="P:maturation of SSU-rRNA"/>
    <property type="evidence" value="ECO:0007669"/>
    <property type="project" value="UniProtKB-UniRule"/>
</dbReference>
<dbReference type="PROSITE" id="PS01319">
    <property type="entry name" value="RBFA"/>
    <property type="match status" value="1"/>
</dbReference>
<dbReference type="PANTHER" id="PTHR33515">
    <property type="entry name" value="RIBOSOME-BINDING FACTOR A, CHLOROPLASTIC-RELATED"/>
    <property type="match status" value="1"/>
</dbReference>
<evidence type="ECO:0000256" key="1">
    <source>
        <dbReference type="ARBA" id="ARBA00022517"/>
    </source>
</evidence>
<sequence>MASNMSRIRKIGDQIQRDLSKIIQQEVKDPRVGMVTVNDVKVSTDLSYAEIYFTCMAFGPQADEEAQAKTRIEQQKVLNNAAGFMRTRLAHGLSLRVIPMLRFHYDAVIDSGSKVSALIDRAVSEDTLRSQASEEEE</sequence>
<reference evidence="3 4" key="1">
    <citation type="journal article" date="2017" name="Environ. Microbiol.">
        <title>Genomic and physiological analyses of 'Reinekea forsetii' reveal a versatile opportunistic lifestyle during spring algae blooms.</title>
        <authorList>
            <person name="Avci B."/>
            <person name="Hahnke R.L."/>
            <person name="Chafee M."/>
            <person name="Fischer T."/>
            <person name="Gruber-Vodicka H."/>
            <person name="Tegetmeyer H.E."/>
            <person name="Harder J."/>
            <person name="Fuchs B.M."/>
            <person name="Amann R.I."/>
            <person name="Teeling H."/>
        </authorList>
    </citation>
    <scope>NUCLEOTIDE SEQUENCE [LARGE SCALE GENOMIC DNA]</scope>
    <source>
        <strain evidence="3 4">Hel1_31_D35</strain>
    </source>
</reference>
<dbReference type="AlphaFoldDB" id="A0A2K8KQT2"/>
<keyword evidence="4" id="KW-1185">Reference proteome</keyword>
<keyword evidence="1 2" id="KW-0690">Ribosome biogenesis</keyword>
<dbReference type="EMBL" id="CP011797">
    <property type="protein sequence ID" value="ATX75654.1"/>
    <property type="molecule type" value="Genomic_DNA"/>
</dbReference>
<dbReference type="SUPFAM" id="SSF89919">
    <property type="entry name" value="Ribosome-binding factor A, RbfA"/>
    <property type="match status" value="1"/>
</dbReference>
<organism evidence="3 4">
    <name type="scientific">Reinekea forsetii</name>
    <dbReference type="NCBI Taxonomy" id="1336806"/>
    <lineage>
        <taxon>Bacteria</taxon>
        <taxon>Pseudomonadati</taxon>
        <taxon>Pseudomonadota</taxon>
        <taxon>Gammaproteobacteria</taxon>
        <taxon>Oceanospirillales</taxon>
        <taxon>Saccharospirillaceae</taxon>
        <taxon>Reinekea</taxon>
    </lineage>
</organism>
<dbReference type="GO" id="GO:0043024">
    <property type="term" value="F:ribosomal small subunit binding"/>
    <property type="evidence" value="ECO:0007669"/>
    <property type="project" value="TreeGrafter"/>
</dbReference>
<dbReference type="OrthoDB" id="307788at2"/>
<dbReference type="GO" id="GO:0005829">
    <property type="term" value="C:cytosol"/>
    <property type="evidence" value="ECO:0007669"/>
    <property type="project" value="TreeGrafter"/>
</dbReference>
<protein>
    <recommendedName>
        <fullName evidence="2">Ribosome-binding factor A</fullName>
    </recommendedName>
</protein>
<dbReference type="KEGG" id="rfo:REIFOR_00484"/>
<name>A0A2K8KQT2_9GAMM</name>
<proteinExistence type="inferred from homology"/>
<evidence type="ECO:0000256" key="2">
    <source>
        <dbReference type="HAMAP-Rule" id="MF_00003"/>
    </source>
</evidence>